<gene>
    <name evidence="2" type="ORF">K458DRAFT_422149</name>
</gene>
<evidence type="ECO:0000313" key="2">
    <source>
        <dbReference type="EMBL" id="KAF2679593.1"/>
    </source>
</evidence>
<dbReference type="AlphaFoldDB" id="A0A6G1INN2"/>
<reference evidence="2" key="1">
    <citation type="journal article" date="2020" name="Stud. Mycol.">
        <title>101 Dothideomycetes genomes: a test case for predicting lifestyles and emergence of pathogens.</title>
        <authorList>
            <person name="Haridas S."/>
            <person name="Albert R."/>
            <person name="Binder M."/>
            <person name="Bloem J."/>
            <person name="Labutti K."/>
            <person name="Salamov A."/>
            <person name="Andreopoulos B."/>
            <person name="Baker S."/>
            <person name="Barry K."/>
            <person name="Bills G."/>
            <person name="Bluhm B."/>
            <person name="Cannon C."/>
            <person name="Castanera R."/>
            <person name="Culley D."/>
            <person name="Daum C."/>
            <person name="Ezra D."/>
            <person name="Gonzalez J."/>
            <person name="Henrissat B."/>
            <person name="Kuo A."/>
            <person name="Liang C."/>
            <person name="Lipzen A."/>
            <person name="Lutzoni F."/>
            <person name="Magnuson J."/>
            <person name="Mondo S."/>
            <person name="Nolan M."/>
            <person name="Ohm R."/>
            <person name="Pangilinan J."/>
            <person name="Park H.-J."/>
            <person name="Ramirez L."/>
            <person name="Alfaro M."/>
            <person name="Sun H."/>
            <person name="Tritt A."/>
            <person name="Yoshinaga Y."/>
            <person name="Zwiers L.-H."/>
            <person name="Turgeon B."/>
            <person name="Goodwin S."/>
            <person name="Spatafora J."/>
            <person name="Crous P."/>
            <person name="Grigoriev I."/>
        </authorList>
    </citation>
    <scope>NUCLEOTIDE SEQUENCE</scope>
    <source>
        <strain evidence="2">CBS 122367</strain>
    </source>
</reference>
<sequence length="78" mass="8109">MDSRQKDRLSGAGRWHAVLLSTVAQEAAASSLAGRSATSDLIARRGGVLKQPATIVSATSRAHVSTPHPTTRTPLCSS</sequence>
<feature type="region of interest" description="Disordered" evidence="1">
    <location>
        <begin position="58"/>
        <end position="78"/>
    </location>
</feature>
<proteinExistence type="predicted"/>
<keyword evidence="3" id="KW-1185">Reference proteome</keyword>
<name>A0A6G1INN2_9PLEO</name>
<accession>A0A6G1INN2</accession>
<dbReference type="EMBL" id="MU005602">
    <property type="protein sequence ID" value="KAF2679593.1"/>
    <property type="molecule type" value="Genomic_DNA"/>
</dbReference>
<organism evidence="2 3">
    <name type="scientific">Lentithecium fluviatile CBS 122367</name>
    <dbReference type="NCBI Taxonomy" id="1168545"/>
    <lineage>
        <taxon>Eukaryota</taxon>
        <taxon>Fungi</taxon>
        <taxon>Dikarya</taxon>
        <taxon>Ascomycota</taxon>
        <taxon>Pezizomycotina</taxon>
        <taxon>Dothideomycetes</taxon>
        <taxon>Pleosporomycetidae</taxon>
        <taxon>Pleosporales</taxon>
        <taxon>Massarineae</taxon>
        <taxon>Lentitheciaceae</taxon>
        <taxon>Lentithecium</taxon>
    </lineage>
</organism>
<dbReference type="Proteomes" id="UP000799291">
    <property type="component" value="Unassembled WGS sequence"/>
</dbReference>
<evidence type="ECO:0000256" key="1">
    <source>
        <dbReference type="SAM" id="MobiDB-lite"/>
    </source>
</evidence>
<evidence type="ECO:0000313" key="3">
    <source>
        <dbReference type="Proteomes" id="UP000799291"/>
    </source>
</evidence>
<protein>
    <submittedName>
        <fullName evidence="2">Uncharacterized protein</fullName>
    </submittedName>
</protein>